<evidence type="ECO:0000256" key="2">
    <source>
        <dbReference type="ARBA" id="ARBA00022737"/>
    </source>
</evidence>
<feature type="domain" description="Nephrocystin 3-like N-terminal" evidence="4">
    <location>
        <begin position="27"/>
        <end position="118"/>
    </location>
</feature>
<gene>
    <name evidence="7" type="ORF">NIES30_25525</name>
</gene>
<evidence type="ECO:0000259" key="4">
    <source>
        <dbReference type="Pfam" id="PF24883"/>
    </source>
</evidence>
<dbReference type="InterPro" id="IPR058018">
    <property type="entry name" value="AAA_lid_TANC1/2"/>
</dbReference>
<dbReference type="Gene3D" id="3.40.50.300">
    <property type="entry name" value="P-loop containing nucleotide triphosphate hydrolases"/>
    <property type="match status" value="1"/>
</dbReference>
<dbReference type="Pfam" id="PF25521">
    <property type="entry name" value="WHD_TANC1"/>
    <property type="match status" value="1"/>
</dbReference>
<dbReference type="Pfam" id="PF25520">
    <property type="entry name" value="AAA_lid_TANC1"/>
    <property type="match status" value="1"/>
</dbReference>
<protein>
    <submittedName>
        <fullName evidence="7">Uncharacterized protein</fullName>
    </submittedName>
</protein>
<comment type="caution">
    <text evidence="7">The sequence shown here is derived from an EMBL/GenBank/DDBJ whole genome shotgun (WGS) entry which is preliminary data.</text>
</comment>
<organism evidence="7 8">
    <name type="scientific">Phormidium tenue NIES-30</name>
    <dbReference type="NCBI Taxonomy" id="549789"/>
    <lineage>
        <taxon>Bacteria</taxon>
        <taxon>Bacillati</taxon>
        <taxon>Cyanobacteriota</taxon>
        <taxon>Cyanophyceae</taxon>
        <taxon>Oscillatoriophycideae</taxon>
        <taxon>Oscillatoriales</taxon>
        <taxon>Oscillatoriaceae</taxon>
        <taxon>Phormidium</taxon>
    </lineage>
</organism>
<feature type="domain" description="TANC1/2-like winged helix" evidence="6">
    <location>
        <begin position="362"/>
        <end position="485"/>
    </location>
</feature>
<dbReference type="InterPro" id="IPR027417">
    <property type="entry name" value="P-loop_NTPase"/>
</dbReference>
<proteinExistence type="predicted"/>
<reference evidence="7 8" key="1">
    <citation type="submission" date="2016-11" db="EMBL/GenBank/DDBJ databases">
        <title>Draft Genome Sequences of Nine Cyanobacterial Strains from Diverse Habitats.</title>
        <authorList>
            <person name="Zhu T."/>
            <person name="Hou S."/>
            <person name="Lu X."/>
            <person name="Hess W.R."/>
        </authorList>
    </citation>
    <scope>NUCLEOTIDE SEQUENCE [LARGE SCALE GENOMIC DNA]</scope>
    <source>
        <strain evidence="7 8">NIES-30</strain>
    </source>
</reference>
<evidence type="ECO:0000313" key="7">
    <source>
        <dbReference type="EMBL" id="OKH43150.1"/>
    </source>
</evidence>
<dbReference type="PANTHER" id="PTHR10039">
    <property type="entry name" value="AMELOGENIN"/>
    <property type="match status" value="1"/>
</dbReference>
<keyword evidence="1" id="KW-0597">Phosphoprotein</keyword>
<keyword evidence="2" id="KW-0677">Repeat</keyword>
<evidence type="ECO:0000259" key="5">
    <source>
        <dbReference type="Pfam" id="PF25520"/>
    </source>
</evidence>
<dbReference type="STRING" id="549789.NIES30_25525"/>
<evidence type="ECO:0000259" key="6">
    <source>
        <dbReference type="Pfam" id="PF25521"/>
    </source>
</evidence>
<dbReference type="OrthoDB" id="443465at2"/>
<feature type="domain" description="TANC1/2-like AAA+ ATPase lid" evidence="5">
    <location>
        <begin position="254"/>
        <end position="347"/>
    </location>
</feature>
<dbReference type="Proteomes" id="UP000185557">
    <property type="component" value="Unassembled WGS sequence"/>
</dbReference>
<dbReference type="PANTHER" id="PTHR10039:SF14">
    <property type="entry name" value="NACHT DOMAIN-CONTAINING PROTEIN"/>
    <property type="match status" value="1"/>
</dbReference>
<sequence>MSFLNRLGEIDFSHTIERLVEGFTGREWLFEKLDHWLNQEDGEKFYLLTGEPGVGKSAIAARLTQRWAENDPEAGKLAAYHFCRAGDVETVRPGRVVRSLAAQLVNTLPQYKEALKEVIDPVYLNINSEINIGTLSNSQVTGIYIENLKNLDPREEFRLLIQEPLATLSNIYASLGETLPSVKVLLIDSLDEAATTTGQENMVTLLALLYQVRETLPPWIRFLMTARPDQSVLTRFLPLQAEKIEELEAKNLSDIERYIQGRVDNQFREVQLIPEPQINNALVSNLKPLQQRLEEADLTAEKLVGEVKELSHGNFLYTKLLLNSIESGEQSIKNLSALPKNLNDIYHRILRYRCSFRGWLKRYQPILGVLSVAQEAITLGQLTKFLGIKPRELKQDLEVFQQFLDQSEDEQGEVVYSIFHQSLREYLLDKQNYDFWCDAKEQHENIISCYEQESESWQALRQIDLYGLRHLSQHLVQAEQVEQLHYLLKVEIEGRNAWFDLKDSVAEMAGFLSDVQLAWAKADEAYNHKPAKSIGLQCRYALIIASVNRLAEIPSELVKTLIAYRFWHPLRAISYAERILDPKTKCEVLQAIADALPDSEVLKFRVLKSALQAAFDIQLNHERISALAVLISHLPQTLLPNLLEFVATLDEYTRAEVWVYLLKLSLPEELLIEILEAVQTFQNKEIIANVLVVLVDRLPELLLPGVMETVLTSIGDYDGGKHCAKVLVALALRRSPAISAKLLKAALTIQKEYYRVDLLVALADAIPDILLLELLRIGQAIQNEEYLVKVLKAFAITLPKTLLSEVLKTIGTIQSEEHRADVLVAISNKLPNTLLLKVLEDIDSIQAGEYRVKALVNMADLLPESLLPNLLQIAQNVQNEQYRAQAMAGLIDKLPIALISEAFETIVSFENKFWQIDVLQALAYKLPELVLQKVLDGYITGEDFRFTVYGSKLAELISTLAKNLPETHLPQILEATFTILYEYNRGETLAILAERLPQALIFQVLEAALKIPKNYDSRAKVLIALINRIPEIAAQALEATMDIEDEFLRSKALVLLMSNLPKELSLTILEAILALKSESCRAEALIVSANKLPEVLLPQLLEATRTIQLEGRRADILTALIPKLPETLLPLALEVTITIEAELPLFRVLMVLADKLPNVVIKALEVAAKIGSTSRTEVSACLAEKIPQVLYPEALETVLEIQSGIDRAELLSMLIDKLPEPLLSRALEITLTIPYQEYRFKVLTVLAKKLPQSLLPQALAAAQASEDEPFQVRVLVALVEEGPEVLLPQALIAAQAIRNEEERINALITLVNQLPETECSNILEIFKTIKNERFYGESLVALAEKLPHALLPQVIEATLSIQHEELRANTLLPIVNNSTPSNLLLKALEVVQTDYVGKRICEFAYLHLLMLSIGKIPLEFSTILEALETIQDESCRAAGLTVLADYLPHHLINNALQIVSSIRHHDFRVLATLAFMDNVTFDFFPEASEVVLNNQQWLQQFSPSQEFTPSQSSWSHRLLKHWTLNGLINKMPSEILPKVVEILVNSQSSEFIFEDTHRAAILIALTDKIPYVLPQALDAALGVEHKSRRIEVLILLIDKLPNLLPQVLKEVLSEWSEYDRASMLIQLANKLPDAALPQILEAALSIQDGGSRAGVLITLIERLPDDLLSEVLESAQAIEESHCRTETLRALAVYLSTTPDRFKLWQKLLRSLSQRTRSNLLNDISVLPSVLHSLGGEDAILEAAQAVQDICRWWN</sequence>
<evidence type="ECO:0000313" key="8">
    <source>
        <dbReference type="Proteomes" id="UP000185557"/>
    </source>
</evidence>
<dbReference type="SUPFAM" id="SSF52540">
    <property type="entry name" value="P-loop containing nucleoside triphosphate hydrolases"/>
    <property type="match status" value="1"/>
</dbReference>
<name>A0A1U7IXR4_9CYAN</name>
<evidence type="ECO:0000256" key="1">
    <source>
        <dbReference type="ARBA" id="ARBA00022553"/>
    </source>
</evidence>
<evidence type="ECO:0000256" key="3">
    <source>
        <dbReference type="ARBA" id="ARBA00023043"/>
    </source>
</evidence>
<dbReference type="RefSeq" id="WP_073611278.1">
    <property type="nucleotide sequence ID" value="NZ_MRCG01000037.1"/>
</dbReference>
<dbReference type="InterPro" id="IPR056884">
    <property type="entry name" value="NPHP3-like_N"/>
</dbReference>
<dbReference type="EMBL" id="MRCG01000037">
    <property type="protein sequence ID" value="OKH43150.1"/>
    <property type="molecule type" value="Genomic_DNA"/>
</dbReference>
<dbReference type="InterPro" id="IPR058056">
    <property type="entry name" value="WH_TANC1/2"/>
</dbReference>
<accession>A0A1U7IXR4</accession>
<keyword evidence="3" id="KW-0040">ANK repeat</keyword>
<keyword evidence="8" id="KW-1185">Reference proteome</keyword>
<dbReference type="Pfam" id="PF24883">
    <property type="entry name" value="NPHP3_N"/>
    <property type="match status" value="1"/>
</dbReference>